<proteinExistence type="predicted"/>
<reference evidence="1 2" key="1">
    <citation type="journal article" date="2011" name="J. Bacteriol.">
        <title>Two new complete genome sequences offer insight into host and tissue specificity of plant pathogenic Xanthomonas spp.</title>
        <authorList>
            <person name="Bogdanove A.J."/>
            <person name="Koebnik R."/>
            <person name="Lu H."/>
            <person name="Furutani A."/>
            <person name="Angiuoli S.V."/>
            <person name="Patil P.B."/>
            <person name="Van Sluys M.A."/>
            <person name="Ryan R.P."/>
            <person name="Meyer D.F."/>
            <person name="Han S.W."/>
            <person name="Aparna G."/>
            <person name="Rajaram M."/>
            <person name="Delcher A.L."/>
            <person name="Phillippy A.M."/>
            <person name="Puiu D."/>
            <person name="Schatz M.C."/>
            <person name="Shumway M."/>
            <person name="Sommer D.D."/>
            <person name="Trapnell C."/>
            <person name="Benahmed F."/>
            <person name="Dimitrov G."/>
            <person name="Madupu R."/>
            <person name="Radune D."/>
            <person name="Sullivan S."/>
            <person name="Jha G."/>
            <person name="Ishihara H."/>
            <person name="Lee S.W."/>
            <person name="Pandey A."/>
            <person name="Sharma V."/>
            <person name="Sriariyanun M."/>
            <person name="Szurek B."/>
            <person name="Vera-Cruz C.M."/>
            <person name="Dorman K.S."/>
            <person name="Ronald P.C."/>
            <person name="Verdier V."/>
            <person name="Dow J.M."/>
            <person name="Sonti R.V."/>
            <person name="Tsuge S."/>
            <person name="Brendel V.P."/>
            <person name="Rabinowicz P.D."/>
            <person name="Leach J.E."/>
            <person name="White F.F."/>
            <person name="Salzberg S.L."/>
        </authorList>
    </citation>
    <scope>NUCLEOTIDE SEQUENCE [LARGE SCALE GENOMIC DNA]</scope>
    <source>
        <strain evidence="1 2">BLS256</strain>
    </source>
</reference>
<accession>G7TI78</accession>
<dbReference type="Proteomes" id="UP000008851">
    <property type="component" value="Chromosome"/>
</dbReference>
<sequence length="38" mass="3872">MLGGDGVDLAGGIAWRAVVLWQEDLCCLGVAIAASSRP</sequence>
<evidence type="ECO:0000313" key="1">
    <source>
        <dbReference type="EMBL" id="AEQ95598.1"/>
    </source>
</evidence>
<dbReference type="AlphaFoldDB" id="G7TI78"/>
<protein>
    <submittedName>
        <fullName evidence="1">Uncharacterized protein</fullName>
    </submittedName>
</protein>
<dbReference type="HOGENOM" id="CLU_3334885_0_0_6"/>
<gene>
    <name evidence="1" type="ORF">XOC_1416</name>
</gene>
<dbReference type="EMBL" id="CP003057">
    <property type="protein sequence ID" value="AEQ95598.1"/>
    <property type="molecule type" value="Genomic_DNA"/>
</dbReference>
<dbReference type="KEGG" id="xor:XOC_1416"/>
<evidence type="ECO:0000313" key="2">
    <source>
        <dbReference type="Proteomes" id="UP000008851"/>
    </source>
</evidence>
<name>G7TI78_XANOB</name>
<organism evidence="1 2">
    <name type="scientific">Xanthomonas oryzae pv. oryzicola (strain BLS256)</name>
    <dbReference type="NCBI Taxonomy" id="383407"/>
    <lineage>
        <taxon>Bacteria</taxon>
        <taxon>Pseudomonadati</taxon>
        <taxon>Pseudomonadota</taxon>
        <taxon>Gammaproteobacteria</taxon>
        <taxon>Lysobacterales</taxon>
        <taxon>Lysobacteraceae</taxon>
        <taxon>Xanthomonas</taxon>
    </lineage>
</organism>